<feature type="compositionally biased region" description="Low complexity" evidence="1">
    <location>
        <begin position="70"/>
        <end position="82"/>
    </location>
</feature>
<dbReference type="EMBL" id="JAFIQS010000003">
    <property type="protein sequence ID" value="KAG5171208.1"/>
    <property type="molecule type" value="Genomic_DNA"/>
</dbReference>
<evidence type="ECO:0000313" key="2">
    <source>
        <dbReference type="EMBL" id="KAG5171208.1"/>
    </source>
</evidence>
<accession>A0A8H7Y4X2</accession>
<evidence type="ECO:0000256" key="1">
    <source>
        <dbReference type="SAM" id="MobiDB-lite"/>
    </source>
</evidence>
<gene>
    <name evidence="2" type="ORF">JR316_003293</name>
</gene>
<protein>
    <submittedName>
        <fullName evidence="2">Uncharacterized protein</fullName>
    </submittedName>
</protein>
<reference evidence="2" key="1">
    <citation type="submission" date="2021-02" db="EMBL/GenBank/DDBJ databases">
        <title>Psilocybe cubensis genome.</title>
        <authorList>
            <person name="Mckernan K.J."/>
            <person name="Crawford S."/>
            <person name="Trippe A."/>
            <person name="Kane L.T."/>
            <person name="Mclaughlin S."/>
        </authorList>
    </citation>
    <scope>NUCLEOTIDE SEQUENCE [LARGE SCALE GENOMIC DNA]</scope>
    <source>
        <strain evidence="2">MGC-MH-2018</strain>
    </source>
</reference>
<sequence>MSMFQCLQHLVRHFIPPLPFLPHHIKSSTPGTRCTVSAHAISADILNNKHNAPLHAPAQSPLHAPPQNDPPQASSSQASQNPTPQLYGRMVDLLYQEKLTSFPEMFTLSPVGNSPSKAQLRNLENQKVRILWWFSDDECPELFKADCATHPYFQPALDLVPSLCKAFPEDPQFTKFLLRHVCVKQCLDFEKYNTSPTARRLRDTNNK</sequence>
<proteinExistence type="predicted"/>
<organism evidence="2">
    <name type="scientific">Psilocybe cubensis</name>
    <name type="common">Psychedelic mushroom</name>
    <name type="synonym">Stropharia cubensis</name>
    <dbReference type="NCBI Taxonomy" id="181762"/>
    <lineage>
        <taxon>Eukaryota</taxon>
        <taxon>Fungi</taxon>
        <taxon>Dikarya</taxon>
        <taxon>Basidiomycota</taxon>
        <taxon>Agaricomycotina</taxon>
        <taxon>Agaricomycetes</taxon>
        <taxon>Agaricomycetidae</taxon>
        <taxon>Agaricales</taxon>
        <taxon>Agaricineae</taxon>
        <taxon>Strophariaceae</taxon>
        <taxon>Psilocybe</taxon>
    </lineage>
</organism>
<comment type="caution">
    <text evidence="2">The sequence shown here is derived from an EMBL/GenBank/DDBJ whole genome shotgun (WGS) entry which is preliminary data.</text>
</comment>
<name>A0A8H7Y4X2_PSICU</name>
<dbReference type="AlphaFoldDB" id="A0A8H7Y4X2"/>
<feature type="region of interest" description="Disordered" evidence="1">
    <location>
        <begin position="52"/>
        <end position="82"/>
    </location>
</feature>